<name>A0ACC0MBA8_RHOML</name>
<comment type="caution">
    <text evidence="1">The sequence shown here is derived from an EMBL/GenBank/DDBJ whole genome shotgun (WGS) entry which is preliminary data.</text>
</comment>
<gene>
    <name evidence="1" type="ORF">RHMOL_Rhmol09G0057200</name>
</gene>
<proteinExistence type="predicted"/>
<organism evidence="1 2">
    <name type="scientific">Rhododendron molle</name>
    <name type="common">Chinese azalea</name>
    <name type="synonym">Azalea mollis</name>
    <dbReference type="NCBI Taxonomy" id="49168"/>
    <lineage>
        <taxon>Eukaryota</taxon>
        <taxon>Viridiplantae</taxon>
        <taxon>Streptophyta</taxon>
        <taxon>Embryophyta</taxon>
        <taxon>Tracheophyta</taxon>
        <taxon>Spermatophyta</taxon>
        <taxon>Magnoliopsida</taxon>
        <taxon>eudicotyledons</taxon>
        <taxon>Gunneridae</taxon>
        <taxon>Pentapetalae</taxon>
        <taxon>asterids</taxon>
        <taxon>Ericales</taxon>
        <taxon>Ericaceae</taxon>
        <taxon>Ericoideae</taxon>
        <taxon>Rhodoreae</taxon>
        <taxon>Rhododendron</taxon>
    </lineage>
</organism>
<accession>A0ACC0MBA8</accession>
<dbReference type="EMBL" id="CM046396">
    <property type="protein sequence ID" value="KAI8537864.1"/>
    <property type="molecule type" value="Genomic_DNA"/>
</dbReference>
<keyword evidence="2" id="KW-1185">Reference proteome</keyword>
<reference evidence="1" key="1">
    <citation type="submission" date="2022-02" db="EMBL/GenBank/DDBJ databases">
        <title>Plant Genome Project.</title>
        <authorList>
            <person name="Zhang R.-G."/>
        </authorList>
    </citation>
    <scope>NUCLEOTIDE SEQUENCE</scope>
    <source>
        <strain evidence="1">AT1</strain>
    </source>
</reference>
<dbReference type="Proteomes" id="UP001062846">
    <property type="component" value="Chromosome 9"/>
</dbReference>
<evidence type="ECO:0000313" key="1">
    <source>
        <dbReference type="EMBL" id="KAI8537864.1"/>
    </source>
</evidence>
<protein>
    <submittedName>
        <fullName evidence="1">Uncharacterized protein</fullName>
    </submittedName>
</protein>
<sequence>MDTAAPAHRPALPLPKSISPISLQFIHHPYLVKIERDDKSTPPEIAIAGEQPRNRLNCNRAEKLVFVHYNHRLLSRYRADYESFKNWDVFDGDANIEEPTPTVGERENVILSDSDDDAAQAVITPTSTAPDSSSTSVAATSSTLPPSALTEKTQAQMRLEKA</sequence>
<evidence type="ECO:0000313" key="2">
    <source>
        <dbReference type="Proteomes" id="UP001062846"/>
    </source>
</evidence>